<dbReference type="AlphaFoldDB" id="A0A6C0JVF3"/>
<reference evidence="1" key="1">
    <citation type="journal article" date="2020" name="Nature">
        <title>Giant virus diversity and host interactions through global metagenomics.</title>
        <authorList>
            <person name="Schulz F."/>
            <person name="Roux S."/>
            <person name="Paez-Espino D."/>
            <person name="Jungbluth S."/>
            <person name="Walsh D.A."/>
            <person name="Denef V.J."/>
            <person name="McMahon K.D."/>
            <person name="Konstantinidis K.T."/>
            <person name="Eloe-Fadrosh E.A."/>
            <person name="Kyrpides N.C."/>
            <person name="Woyke T."/>
        </authorList>
    </citation>
    <scope>NUCLEOTIDE SEQUENCE</scope>
    <source>
        <strain evidence="1">GVMAG-S-1063924-116</strain>
    </source>
</reference>
<accession>A0A6C0JVF3</accession>
<evidence type="ECO:0000313" key="1">
    <source>
        <dbReference type="EMBL" id="QHU08680.1"/>
    </source>
</evidence>
<sequence>MDRATGLPIMDPAYYNWYKPIADDKRRALTGFHVFRNGDFMSDVHYKPEVFKETGEYSSPDIIQACGNMWWRGEIVTFKDFGWVSIKRIRYVLHRDEVVKGSSPDQLFSTLPAVIEGNGKMRWYSYGVLTRGDDLPSVIHVVKGRIIEARWYKDGRLHRDSDLPAVLNFRWLYAEWYYHGASHRTCGPSVVRRKLAEDGKRPPESTPETWPTPDCTDLYSHFMSILEDYVDPADVSFAWSCHGCYYEYDLPSPVATTKTRSYKINGVYRRFRVTTHRIVSRHVLRRSKKGLSGSSFLHRIDGPALEYTYLGDEPIDIPKRLTDTWVVAGRKGWGTVYKEVAGRSRVKSAASTL</sequence>
<proteinExistence type="predicted"/>
<protein>
    <submittedName>
        <fullName evidence="1">Uncharacterized protein</fullName>
    </submittedName>
</protein>
<organism evidence="1">
    <name type="scientific">viral metagenome</name>
    <dbReference type="NCBI Taxonomy" id="1070528"/>
    <lineage>
        <taxon>unclassified sequences</taxon>
        <taxon>metagenomes</taxon>
        <taxon>organismal metagenomes</taxon>
    </lineage>
</organism>
<dbReference type="EMBL" id="MN740698">
    <property type="protein sequence ID" value="QHU08680.1"/>
    <property type="molecule type" value="Genomic_DNA"/>
</dbReference>
<name>A0A6C0JVF3_9ZZZZ</name>